<keyword evidence="7" id="KW-1185">Reference proteome</keyword>
<evidence type="ECO:0000313" key="7">
    <source>
        <dbReference type="Proteomes" id="UP000321534"/>
    </source>
</evidence>
<evidence type="ECO:0000313" key="6">
    <source>
        <dbReference type="EMBL" id="GEO31241.1"/>
    </source>
</evidence>
<comment type="function">
    <text evidence="4">Converts 2-succinyl-6-hydroxy-2,4-cyclohexadiene-1-carboxylate (SHCHC) to 2-succinylbenzoate (OSB).</text>
</comment>
<evidence type="ECO:0000256" key="4">
    <source>
        <dbReference type="HAMAP-Rule" id="MF_00470"/>
    </source>
</evidence>
<comment type="pathway">
    <text evidence="4">Quinol/quinone metabolism; 1,4-dihydroxy-2-naphthoate biosynthesis; 1,4-dihydroxy-2-naphthoate from chorismate: step 4/7.</text>
</comment>
<keyword evidence="1 4" id="KW-0479">Metal-binding</keyword>
<dbReference type="GO" id="GO:0009234">
    <property type="term" value="P:menaquinone biosynthetic process"/>
    <property type="evidence" value="ECO:0007669"/>
    <property type="project" value="UniProtKB-UniRule"/>
</dbReference>
<dbReference type="PANTHER" id="PTHR48073:SF2">
    <property type="entry name" value="O-SUCCINYLBENZOATE SYNTHASE"/>
    <property type="match status" value="1"/>
</dbReference>
<dbReference type="AlphaFoldDB" id="A0A512D440"/>
<dbReference type="GO" id="GO:0000287">
    <property type="term" value="F:magnesium ion binding"/>
    <property type="evidence" value="ECO:0007669"/>
    <property type="project" value="UniProtKB-UniRule"/>
</dbReference>
<dbReference type="InterPro" id="IPR036849">
    <property type="entry name" value="Enolase-like_C_sf"/>
</dbReference>
<dbReference type="EC" id="4.2.1.113" evidence="4"/>
<feature type="domain" description="Mandelate racemase/muconate lactonizing enzyme C-terminal" evidence="5">
    <location>
        <begin position="90"/>
        <end position="185"/>
    </location>
</feature>
<dbReference type="SFLD" id="SFLDG00180">
    <property type="entry name" value="muconate_cycloisomerase"/>
    <property type="match status" value="1"/>
</dbReference>
<protein>
    <recommendedName>
        <fullName evidence="4">o-succinylbenzoate synthase</fullName>
        <shortName evidence="4">OSB synthase</shortName>
        <shortName evidence="4">OSBS</shortName>
        <ecNumber evidence="4">4.2.1.113</ecNumber>
    </recommendedName>
    <alternativeName>
        <fullName evidence="4">4-(2'-carboxyphenyl)-4-oxybutyric acid synthase</fullName>
    </alternativeName>
    <alternativeName>
        <fullName evidence="4">o-succinylbenzoic acid synthase</fullName>
    </alternativeName>
</protein>
<comment type="catalytic activity">
    <reaction evidence="4">
        <text>(1R,6R)-6-hydroxy-2-succinyl-cyclohexa-2,4-diene-1-carboxylate = 2-succinylbenzoate + H2O</text>
        <dbReference type="Rhea" id="RHEA:10196"/>
        <dbReference type="ChEBI" id="CHEBI:15377"/>
        <dbReference type="ChEBI" id="CHEBI:18325"/>
        <dbReference type="ChEBI" id="CHEBI:58689"/>
        <dbReference type="EC" id="4.2.1.113"/>
    </reaction>
</comment>
<dbReference type="GO" id="GO:0043748">
    <property type="term" value="F:O-succinylbenzoate synthase activity"/>
    <property type="evidence" value="ECO:0007669"/>
    <property type="project" value="UniProtKB-EC"/>
</dbReference>
<dbReference type="InterPro" id="IPR013342">
    <property type="entry name" value="Mandelate_racemase_C"/>
</dbReference>
<evidence type="ECO:0000256" key="2">
    <source>
        <dbReference type="ARBA" id="ARBA00022842"/>
    </source>
</evidence>
<comment type="cofactor">
    <cofactor evidence="4">
        <name>a divalent metal cation</name>
        <dbReference type="ChEBI" id="CHEBI:60240"/>
    </cofactor>
</comment>
<keyword evidence="2 4" id="KW-0460">Magnesium</keyword>
<evidence type="ECO:0000256" key="3">
    <source>
        <dbReference type="ARBA" id="ARBA00023239"/>
    </source>
</evidence>
<feature type="binding site" evidence="4">
    <location>
        <position position="140"/>
    </location>
    <ligand>
        <name>Mg(2+)</name>
        <dbReference type="ChEBI" id="CHEBI:18420"/>
    </ligand>
</feature>
<comment type="caution">
    <text evidence="6">The sequence shown here is derived from an EMBL/GenBank/DDBJ whole genome shotgun (WGS) entry which is preliminary data.</text>
</comment>
<gene>
    <name evidence="4 6" type="primary">menC</name>
    <name evidence="6" type="ORF">TAE01_30510</name>
</gene>
<dbReference type="SMART" id="SM00922">
    <property type="entry name" value="MR_MLE"/>
    <property type="match status" value="1"/>
</dbReference>
<dbReference type="HAMAP" id="MF_00470">
    <property type="entry name" value="MenC_1"/>
    <property type="match status" value="1"/>
</dbReference>
<evidence type="ECO:0000259" key="5">
    <source>
        <dbReference type="SMART" id="SM00922"/>
    </source>
</evidence>
<dbReference type="EMBL" id="BJYX01000017">
    <property type="protein sequence ID" value="GEO31241.1"/>
    <property type="molecule type" value="Genomic_DNA"/>
</dbReference>
<sequence length="334" mass="35037">MTTLPPVDELLARAHVVALPMRVRFRGVEVREALLLEGPSGWGEFSPFVEYADAESARWLAAGLEAAYAVWPAAARDAVPVNATVPAVGPERVPEVLARFDGCTTAKVKVAERGQSLAEDVDRVAAVRSAMGPGARIRVDANGGWDVETATEALERLTAYDLEYAEQPCAKVEELVALRTALARKGIDVPIAADESIRKAEDPIRVARLGAADVVVVKVAPLGGVASALEIVEACGLPAVVSSALDTSVGIAAGVALAAALPTLDHACGLGTVGLFERDVSATAWRPAGGLLTTGRAVPDPEALLDLAAPTDRQRWWRERLVRCHAVLADGGVR</sequence>
<feature type="active site" description="Proton acceptor" evidence="4">
    <location>
        <position position="218"/>
    </location>
</feature>
<comment type="pathway">
    <text evidence="4">Quinol/quinone metabolism; menaquinone biosynthesis.</text>
</comment>
<reference evidence="6 7" key="1">
    <citation type="submission" date="2019-07" db="EMBL/GenBank/DDBJ databases">
        <title>Whole genome shotgun sequence of Terrabacter aerolatus NBRC 106305.</title>
        <authorList>
            <person name="Hosoyama A."/>
            <person name="Uohara A."/>
            <person name="Ohji S."/>
            <person name="Ichikawa N."/>
        </authorList>
    </citation>
    <scope>NUCLEOTIDE SEQUENCE [LARGE SCALE GENOMIC DNA]</scope>
    <source>
        <strain evidence="6 7">NBRC 106305</strain>
    </source>
</reference>
<dbReference type="InterPro" id="IPR010196">
    <property type="entry name" value="OSB_synthase_MenC1"/>
</dbReference>
<dbReference type="CDD" id="cd03320">
    <property type="entry name" value="OSBS"/>
    <property type="match status" value="1"/>
</dbReference>
<dbReference type="Gene3D" id="3.20.20.120">
    <property type="entry name" value="Enolase-like C-terminal domain"/>
    <property type="match status" value="1"/>
</dbReference>
<dbReference type="InterPro" id="IPR029065">
    <property type="entry name" value="Enolase_C-like"/>
</dbReference>
<dbReference type="UniPathway" id="UPA01057">
    <property type="reaction ID" value="UER00165"/>
</dbReference>
<dbReference type="NCBIfam" id="NF002782">
    <property type="entry name" value="PRK02901.1"/>
    <property type="match status" value="1"/>
</dbReference>
<dbReference type="RefSeq" id="WP_147067646.1">
    <property type="nucleotide sequence ID" value="NZ_BJYX01000017.1"/>
</dbReference>
<proteinExistence type="inferred from homology"/>
<dbReference type="Pfam" id="PF13378">
    <property type="entry name" value="MR_MLE_C"/>
    <property type="match status" value="1"/>
</dbReference>
<dbReference type="SFLD" id="SFLDS00001">
    <property type="entry name" value="Enolase"/>
    <property type="match status" value="1"/>
</dbReference>
<dbReference type="PANTHER" id="PTHR48073">
    <property type="entry name" value="O-SUCCINYLBENZOATE SYNTHASE-RELATED"/>
    <property type="match status" value="1"/>
</dbReference>
<comment type="similarity">
    <text evidence="4">Belongs to the mandelate racemase/muconate lactonizing enzyme family. MenC type 1 subfamily.</text>
</comment>
<feature type="active site" description="Proton donor" evidence="4">
    <location>
        <position position="109"/>
    </location>
</feature>
<evidence type="ECO:0000256" key="1">
    <source>
        <dbReference type="ARBA" id="ARBA00022723"/>
    </source>
</evidence>
<accession>A0A512D440</accession>
<organism evidence="6 7">
    <name type="scientific">Terrabacter aerolatus</name>
    <dbReference type="NCBI Taxonomy" id="422442"/>
    <lineage>
        <taxon>Bacteria</taxon>
        <taxon>Bacillati</taxon>
        <taxon>Actinomycetota</taxon>
        <taxon>Actinomycetes</taxon>
        <taxon>Micrococcales</taxon>
        <taxon>Intrasporangiaceae</taxon>
        <taxon>Terrabacter</taxon>
    </lineage>
</organism>
<keyword evidence="3 4" id="KW-0456">Lyase</keyword>
<dbReference type="SFLD" id="SFLDF00009">
    <property type="entry name" value="o-succinylbenzoate_synthase"/>
    <property type="match status" value="1"/>
</dbReference>
<dbReference type="Pfam" id="PF18374">
    <property type="entry name" value="Enolase_like_N"/>
    <property type="match status" value="1"/>
</dbReference>
<keyword evidence="4" id="KW-0474">Menaquinone biosynthesis</keyword>
<name>A0A512D440_9MICO</name>
<dbReference type="UniPathway" id="UPA00079"/>
<dbReference type="Proteomes" id="UP000321534">
    <property type="component" value="Unassembled WGS sequence"/>
</dbReference>
<dbReference type="SUPFAM" id="SSF51604">
    <property type="entry name" value="Enolase C-terminal domain-like"/>
    <property type="match status" value="1"/>
</dbReference>
<feature type="binding site" evidence="4">
    <location>
        <position position="194"/>
    </location>
    <ligand>
        <name>Mg(2+)</name>
        <dbReference type="ChEBI" id="CHEBI:18420"/>
    </ligand>
</feature>
<feature type="binding site" evidence="4">
    <location>
        <position position="166"/>
    </location>
    <ligand>
        <name>Mg(2+)</name>
        <dbReference type="ChEBI" id="CHEBI:18420"/>
    </ligand>
</feature>
<dbReference type="OrthoDB" id="3725747at2"/>